<name>A0A1A7PLZ2_9PAST</name>
<proteinExistence type="predicted"/>
<keyword evidence="1" id="KW-0812">Transmembrane</keyword>
<dbReference type="Proteomes" id="UP000092626">
    <property type="component" value="Unassembled WGS sequence"/>
</dbReference>
<gene>
    <name evidence="2" type="ORF">QV06_10385</name>
</gene>
<evidence type="ECO:0000313" key="3">
    <source>
        <dbReference type="Proteomes" id="UP000092626"/>
    </source>
</evidence>
<evidence type="ECO:0000256" key="1">
    <source>
        <dbReference type="SAM" id="Phobius"/>
    </source>
</evidence>
<evidence type="ECO:0000313" key="2">
    <source>
        <dbReference type="EMBL" id="OBX03104.1"/>
    </source>
</evidence>
<dbReference type="AlphaFoldDB" id="A0A1A7PLZ2"/>
<organism evidence="2 3">
    <name type="scientific">Gallibacterium genomosp. 3</name>
    <dbReference type="NCBI Taxonomy" id="505345"/>
    <lineage>
        <taxon>Bacteria</taxon>
        <taxon>Pseudomonadati</taxon>
        <taxon>Pseudomonadota</taxon>
        <taxon>Gammaproteobacteria</taxon>
        <taxon>Pasteurellales</taxon>
        <taxon>Pasteurellaceae</taxon>
        <taxon>Gallibacterium</taxon>
    </lineage>
</organism>
<sequence length="63" mass="7307">MKIFIYGFITIYIGIISAKIFAYLFDKYINHIISSIDFFAPIKISIVGAIIIYVIRIIFNKND</sequence>
<protein>
    <submittedName>
        <fullName evidence="2">Uncharacterized protein</fullName>
    </submittedName>
</protein>
<keyword evidence="1" id="KW-0472">Membrane</keyword>
<feature type="transmembrane region" description="Helical" evidence="1">
    <location>
        <begin position="6"/>
        <end position="26"/>
    </location>
</feature>
<dbReference type="EMBL" id="JTJR01000046">
    <property type="protein sequence ID" value="OBX03104.1"/>
    <property type="molecule type" value="Genomic_DNA"/>
</dbReference>
<feature type="transmembrane region" description="Helical" evidence="1">
    <location>
        <begin position="38"/>
        <end position="59"/>
    </location>
</feature>
<reference evidence="2 3" key="1">
    <citation type="submission" date="2014-11" db="EMBL/GenBank/DDBJ databases">
        <title>Pan-genome of Gallibacterium spp.</title>
        <authorList>
            <person name="Kudirkiene E."/>
            <person name="Bojesen A.M."/>
        </authorList>
    </citation>
    <scope>NUCLEOTIDE SEQUENCE [LARGE SCALE GENOMIC DNA]</scope>
    <source>
        <strain evidence="2 3">59/S3/89</strain>
    </source>
</reference>
<keyword evidence="1" id="KW-1133">Transmembrane helix</keyword>
<accession>A0A1A7PLZ2</accession>
<comment type="caution">
    <text evidence="2">The sequence shown here is derived from an EMBL/GenBank/DDBJ whole genome shotgun (WGS) entry which is preliminary data.</text>
</comment>